<keyword evidence="3" id="KW-1185">Reference proteome</keyword>
<gene>
    <name evidence="2" type="ORF">BT62DRAFT_910832</name>
</gene>
<evidence type="ECO:0000313" key="3">
    <source>
        <dbReference type="Proteomes" id="UP000812287"/>
    </source>
</evidence>
<dbReference type="PROSITE" id="PS50011">
    <property type="entry name" value="PROTEIN_KINASE_DOM"/>
    <property type="match status" value="1"/>
</dbReference>
<evidence type="ECO:0000313" key="2">
    <source>
        <dbReference type="EMBL" id="KAG7440317.1"/>
    </source>
</evidence>
<name>A0A9P8AMY0_9AGAR</name>
<dbReference type="EMBL" id="MU250573">
    <property type="protein sequence ID" value="KAG7440317.1"/>
    <property type="molecule type" value="Genomic_DNA"/>
</dbReference>
<proteinExistence type="predicted"/>
<dbReference type="GeneID" id="66106112"/>
<dbReference type="InterPro" id="IPR009330">
    <property type="entry name" value="LipoPS_heptP_kinase"/>
</dbReference>
<evidence type="ECO:0000259" key="1">
    <source>
        <dbReference type="PROSITE" id="PS50011"/>
    </source>
</evidence>
<dbReference type="AlphaFoldDB" id="A0A9P8AMY0"/>
<dbReference type="RefSeq" id="XP_043033817.1">
    <property type="nucleotide sequence ID" value="XM_043183815.1"/>
</dbReference>
<sequence length="114" mass="13182">IVVIEYIQGQTLAHAYSDEPLLEDVKMTIKKGLDMLHNEDLVFGDLYKQNVIIADETDEESGSNRVRFIDFNWTEKAGDVRYPLHLTFCICDISGMLEYDLIQKDHDIKMLDTL</sequence>
<feature type="non-terminal residue" evidence="2">
    <location>
        <position position="1"/>
    </location>
</feature>
<organism evidence="2 3">
    <name type="scientific">Guyanagaster necrorhizus</name>
    <dbReference type="NCBI Taxonomy" id="856835"/>
    <lineage>
        <taxon>Eukaryota</taxon>
        <taxon>Fungi</taxon>
        <taxon>Dikarya</taxon>
        <taxon>Basidiomycota</taxon>
        <taxon>Agaricomycotina</taxon>
        <taxon>Agaricomycetes</taxon>
        <taxon>Agaricomycetidae</taxon>
        <taxon>Agaricales</taxon>
        <taxon>Marasmiineae</taxon>
        <taxon>Physalacriaceae</taxon>
        <taxon>Guyanagaster</taxon>
    </lineage>
</organism>
<dbReference type="GO" id="GO:0005524">
    <property type="term" value="F:ATP binding"/>
    <property type="evidence" value="ECO:0007669"/>
    <property type="project" value="InterPro"/>
</dbReference>
<feature type="domain" description="Protein kinase" evidence="1">
    <location>
        <begin position="1"/>
        <end position="114"/>
    </location>
</feature>
<dbReference type="InterPro" id="IPR011009">
    <property type="entry name" value="Kinase-like_dom_sf"/>
</dbReference>
<accession>A0A9P8AMY0</accession>
<dbReference type="Pfam" id="PF06176">
    <property type="entry name" value="WaaY"/>
    <property type="match status" value="1"/>
</dbReference>
<dbReference type="GO" id="GO:0004672">
    <property type="term" value="F:protein kinase activity"/>
    <property type="evidence" value="ECO:0007669"/>
    <property type="project" value="InterPro"/>
</dbReference>
<comment type="caution">
    <text evidence="2">The sequence shown here is derived from an EMBL/GenBank/DDBJ whole genome shotgun (WGS) entry which is preliminary data.</text>
</comment>
<dbReference type="SUPFAM" id="SSF56112">
    <property type="entry name" value="Protein kinase-like (PK-like)"/>
    <property type="match status" value="1"/>
</dbReference>
<reference evidence="2" key="1">
    <citation type="submission" date="2020-11" db="EMBL/GenBank/DDBJ databases">
        <title>Adaptations for nitrogen fixation in a non-lichenized fungal sporocarp promotes dispersal by wood-feeding termites.</title>
        <authorList>
            <consortium name="DOE Joint Genome Institute"/>
            <person name="Koch R.A."/>
            <person name="Yoon G."/>
            <person name="Arayal U."/>
            <person name="Lail K."/>
            <person name="Amirebrahimi M."/>
            <person name="Labutti K."/>
            <person name="Lipzen A."/>
            <person name="Riley R."/>
            <person name="Barry K."/>
            <person name="Henrissat B."/>
            <person name="Grigoriev I.V."/>
            <person name="Herr J.R."/>
            <person name="Aime M.C."/>
        </authorList>
    </citation>
    <scope>NUCLEOTIDE SEQUENCE</scope>
    <source>
        <strain evidence="2">MCA 3950</strain>
    </source>
</reference>
<dbReference type="OrthoDB" id="4062651at2759"/>
<protein>
    <recommendedName>
        <fullName evidence="1">Protein kinase domain-containing protein</fullName>
    </recommendedName>
</protein>
<dbReference type="InterPro" id="IPR000719">
    <property type="entry name" value="Prot_kinase_dom"/>
</dbReference>
<dbReference type="Proteomes" id="UP000812287">
    <property type="component" value="Unassembled WGS sequence"/>
</dbReference>